<keyword evidence="4 8" id="KW-0812">Transmembrane</keyword>
<comment type="subcellular location">
    <subcellularLocation>
        <location evidence="1 8">Membrane</location>
        <topology evidence="1 8">Multi-pass membrane protein</topology>
    </subcellularLocation>
</comment>
<dbReference type="EMBL" id="LT598452">
    <property type="protein sequence ID" value="SCV02395.1"/>
    <property type="molecule type" value="Genomic_DNA"/>
</dbReference>
<dbReference type="Pfam" id="PF02535">
    <property type="entry name" value="Zip"/>
    <property type="match status" value="1"/>
</dbReference>
<feature type="transmembrane region" description="Helical" evidence="8">
    <location>
        <begin position="360"/>
        <end position="378"/>
    </location>
</feature>
<dbReference type="NCBIfam" id="TIGR00820">
    <property type="entry name" value="zip"/>
    <property type="match status" value="1"/>
</dbReference>
<feature type="transmembrane region" description="Helical" evidence="8">
    <location>
        <begin position="224"/>
        <end position="243"/>
    </location>
</feature>
<feature type="transmembrane region" description="Helical" evidence="8">
    <location>
        <begin position="328"/>
        <end position="348"/>
    </location>
</feature>
<feature type="transmembrane region" description="Helical" evidence="8">
    <location>
        <begin position="132"/>
        <end position="152"/>
    </location>
</feature>
<evidence type="ECO:0000256" key="1">
    <source>
        <dbReference type="ARBA" id="ARBA00004141"/>
    </source>
</evidence>
<comment type="caution">
    <text evidence="8">Lacks conserved residue(s) required for the propagation of feature annotation.</text>
</comment>
<evidence type="ECO:0000256" key="5">
    <source>
        <dbReference type="ARBA" id="ARBA00022989"/>
    </source>
</evidence>
<evidence type="ECO:0000256" key="7">
    <source>
        <dbReference type="ARBA" id="ARBA00023136"/>
    </source>
</evidence>
<comment type="similarity">
    <text evidence="2 8">Belongs to the ZIP transporter (TC 2.A.5) family.</text>
</comment>
<proteinExistence type="inferred from homology"/>
<evidence type="ECO:0000256" key="6">
    <source>
        <dbReference type="ARBA" id="ARBA00023065"/>
    </source>
</evidence>
<feature type="transmembrane region" description="Helical" evidence="8">
    <location>
        <begin position="83"/>
        <end position="105"/>
    </location>
</feature>
<dbReference type="PANTHER" id="PTHR11040:SF32">
    <property type="entry name" value="ZINC-REGULATED TRANSPORTER 1"/>
    <property type="match status" value="1"/>
</dbReference>
<organism evidence="9 10">
    <name type="scientific">Lachancea nothofagi CBS 11611</name>
    <dbReference type="NCBI Taxonomy" id="1266666"/>
    <lineage>
        <taxon>Eukaryota</taxon>
        <taxon>Fungi</taxon>
        <taxon>Dikarya</taxon>
        <taxon>Ascomycota</taxon>
        <taxon>Saccharomycotina</taxon>
        <taxon>Saccharomycetes</taxon>
        <taxon>Saccharomycetales</taxon>
        <taxon>Saccharomycetaceae</taxon>
        <taxon>Lachancea</taxon>
    </lineage>
</organism>
<name>A0A1G4KD70_9SACH</name>
<protein>
    <submittedName>
        <fullName evidence="9">LANO_0F17590g1_1</fullName>
    </submittedName>
</protein>
<keyword evidence="5 8" id="KW-1133">Transmembrane helix</keyword>
<reference evidence="10" key="1">
    <citation type="submission" date="2016-03" db="EMBL/GenBank/DDBJ databases">
        <authorList>
            <person name="Devillers Hugo."/>
        </authorList>
    </citation>
    <scope>NUCLEOTIDE SEQUENCE [LARGE SCALE GENOMIC DNA]</scope>
</reference>
<dbReference type="PANTHER" id="PTHR11040">
    <property type="entry name" value="ZINC/IRON TRANSPORTER"/>
    <property type="match status" value="1"/>
</dbReference>
<accession>A0A1G4KD70</accession>
<keyword evidence="6 8" id="KW-0406">Ion transport</keyword>
<evidence type="ECO:0000256" key="3">
    <source>
        <dbReference type="ARBA" id="ARBA00022448"/>
    </source>
</evidence>
<evidence type="ECO:0000256" key="2">
    <source>
        <dbReference type="ARBA" id="ARBA00006939"/>
    </source>
</evidence>
<sequence>MDSNSSEPWWTQWNPDEVTIGDETVPDAWKICAIQKVYFGSTEYDGALGARISSIFVIFFASTVCTLFPVVAARVKRLRVPRFVYLFARYFGTGVIVATAFIHLLDPAYSEIGSNACVGQVGHWADYSWCPAIVLLTVFVIFIVDLASDVYVHRKFGVRHNHGDEIEGVIVKSPTTAGDAAHRLDVESLGHAANTGDEKSKTSYDVISDTASSELVVQSFESQIAAFLILEFGVIFHSVMIGLNLGTTGDEFSSLYIVLVFHQSFEGMGIGARLSSIRFPKGKEWWPYALCIAYGLSTPICIAIGLGVRRSYNGNSFTVNTVSGVLDAISAGILIYTGLVELLARDFIFDENRTNDIPKLLFMVGSTLLGAALMALLGKWA</sequence>
<evidence type="ECO:0000313" key="9">
    <source>
        <dbReference type="EMBL" id="SCV02395.1"/>
    </source>
</evidence>
<dbReference type="OrthoDB" id="448280at2759"/>
<evidence type="ECO:0000256" key="4">
    <source>
        <dbReference type="ARBA" id="ARBA00022692"/>
    </source>
</evidence>
<dbReference type="GO" id="GO:0000006">
    <property type="term" value="F:high-affinity zinc transmembrane transporter activity"/>
    <property type="evidence" value="ECO:0007669"/>
    <property type="project" value="TreeGrafter"/>
</dbReference>
<keyword evidence="10" id="KW-1185">Reference proteome</keyword>
<evidence type="ECO:0000313" key="10">
    <source>
        <dbReference type="Proteomes" id="UP000189911"/>
    </source>
</evidence>
<dbReference type="Proteomes" id="UP000189911">
    <property type="component" value="Chromosome F"/>
</dbReference>
<dbReference type="InterPro" id="IPR003689">
    <property type="entry name" value="ZIP"/>
</dbReference>
<keyword evidence="3 8" id="KW-0813">Transport</keyword>
<feature type="transmembrane region" description="Helical" evidence="8">
    <location>
        <begin position="48"/>
        <end position="71"/>
    </location>
</feature>
<keyword evidence="7 8" id="KW-0472">Membrane</keyword>
<dbReference type="GO" id="GO:0005886">
    <property type="term" value="C:plasma membrane"/>
    <property type="evidence" value="ECO:0007669"/>
    <property type="project" value="TreeGrafter"/>
</dbReference>
<evidence type="ECO:0000256" key="8">
    <source>
        <dbReference type="RuleBase" id="RU362088"/>
    </source>
</evidence>
<dbReference type="AlphaFoldDB" id="A0A1G4KD70"/>
<dbReference type="GO" id="GO:0071578">
    <property type="term" value="P:zinc ion import across plasma membrane"/>
    <property type="evidence" value="ECO:0007669"/>
    <property type="project" value="TreeGrafter"/>
</dbReference>
<feature type="transmembrane region" description="Helical" evidence="8">
    <location>
        <begin position="286"/>
        <end position="308"/>
    </location>
</feature>
<gene>
    <name evidence="9" type="ORF">LANO_0F17590G</name>
</gene>
<dbReference type="InterPro" id="IPR004698">
    <property type="entry name" value="Zn/Fe_permease_fun/pln"/>
</dbReference>